<keyword evidence="3" id="KW-0812">Transmembrane</keyword>
<reference evidence="4" key="2">
    <citation type="journal article" date="2013" name="Mar. Genomics">
        <title>Expression of sulfatases in Rhodopirellula baltica and the diversity of sulfatases in the genus Rhodopirellula.</title>
        <authorList>
            <person name="Wegner C.E."/>
            <person name="Richter-Heitmann T."/>
            <person name="Klindworth A."/>
            <person name="Klockow C."/>
            <person name="Richter M."/>
            <person name="Achstetter T."/>
            <person name="Glockner F.O."/>
            <person name="Harder J."/>
        </authorList>
    </citation>
    <scope>NUCLEOTIDE SEQUENCE [LARGE SCALE GENOMIC DNA]</scope>
    <source>
        <strain evidence="4">6C</strain>
    </source>
</reference>
<keyword evidence="3" id="KW-1133">Transmembrane helix</keyword>
<dbReference type="AlphaFoldDB" id="M2B2S6"/>
<dbReference type="Proteomes" id="UP000011529">
    <property type="component" value="Unassembled WGS sequence"/>
</dbReference>
<accession>M2B2S6</accession>
<proteinExistence type="predicted"/>
<feature type="region of interest" description="Disordered" evidence="2">
    <location>
        <begin position="46"/>
        <end position="68"/>
    </location>
</feature>
<name>M2B2S6_9BACT</name>
<evidence type="ECO:0000313" key="4">
    <source>
        <dbReference type="EMBL" id="EMB16489.1"/>
    </source>
</evidence>
<protein>
    <submittedName>
        <fullName evidence="4">Membrane or secreted protein</fullName>
    </submittedName>
</protein>
<feature type="coiled-coil region" evidence="1">
    <location>
        <begin position="201"/>
        <end position="231"/>
    </location>
</feature>
<evidence type="ECO:0000256" key="2">
    <source>
        <dbReference type="SAM" id="MobiDB-lite"/>
    </source>
</evidence>
<keyword evidence="5" id="KW-1185">Reference proteome</keyword>
<comment type="caution">
    <text evidence="4">The sequence shown here is derived from an EMBL/GenBank/DDBJ whole genome shotgun (WGS) entry which is preliminary data.</text>
</comment>
<feature type="transmembrane region" description="Helical" evidence="3">
    <location>
        <begin position="20"/>
        <end position="40"/>
    </location>
</feature>
<reference evidence="4" key="1">
    <citation type="submission" date="2012-11" db="EMBL/GenBank/DDBJ databases">
        <title>Permanent draft genomes of Rhodopirellula europaea strain SH398 and 6C.</title>
        <authorList>
            <person name="Richter M."/>
            <person name="Richter-Heitmann T."/>
            <person name="Frank C."/>
            <person name="Harder J."/>
            <person name="Glockner F.O."/>
        </authorList>
    </citation>
    <scope>NUCLEOTIDE SEQUENCE</scope>
    <source>
        <strain evidence="4">6C</strain>
    </source>
</reference>
<sequence>MTRISPAQRSLKERGNHRIANIAMVLVMAAFVGSAIWLFGGSTRSNEVDDNKKTTDYESATTSNRSAETATSHIAKLVPQLNSIKRTIQNRRFAFVPDIDAQFDQAASELAELEPKLAVDSHFAPTFSDLLHDLNLQAEELASPEIPKVVSSQAESFRRISDEATKLTSFESTTIALAVKSALDEKRQISERMMRPVKLALRQRQDEVTMLRKRIATLQSEQEQIRQKEERAAALKPHMNDVQRYLTPFTTPGYVQPAGNSISHNIERTVDAKPVSLDALRKLGALERTMEGLKCLLVFGGGRGPVHANRRPLGSFPAYKNWNALATPDVLNTVKRAQSLIRDHGEALVEAKLLSP</sequence>
<evidence type="ECO:0000256" key="1">
    <source>
        <dbReference type="SAM" id="Coils"/>
    </source>
</evidence>
<keyword evidence="1" id="KW-0175">Coiled coil</keyword>
<evidence type="ECO:0000256" key="3">
    <source>
        <dbReference type="SAM" id="Phobius"/>
    </source>
</evidence>
<dbReference type="PATRIC" id="fig|1263867.3.peg.3053"/>
<organism evidence="4 5">
    <name type="scientific">Rhodopirellula europaea 6C</name>
    <dbReference type="NCBI Taxonomy" id="1263867"/>
    <lineage>
        <taxon>Bacteria</taxon>
        <taxon>Pseudomonadati</taxon>
        <taxon>Planctomycetota</taxon>
        <taxon>Planctomycetia</taxon>
        <taxon>Pirellulales</taxon>
        <taxon>Pirellulaceae</taxon>
        <taxon>Rhodopirellula</taxon>
    </lineage>
</organism>
<dbReference type="RefSeq" id="WP_008657331.1">
    <property type="nucleotide sequence ID" value="NZ_ANMO01000120.1"/>
</dbReference>
<feature type="compositionally biased region" description="Polar residues" evidence="2">
    <location>
        <begin position="57"/>
        <end position="68"/>
    </location>
</feature>
<keyword evidence="3" id="KW-0472">Membrane</keyword>
<dbReference type="EMBL" id="ANMO01000120">
    <property type="protein sequence ID" value="EMB16489.1"/>
    <property type="molecule type" value="Genomic_DNA"/>
</dbReference>
<evidence type="ECO:0000313" key="5">
    <source>
        <dbReference type="Proteomes" id="UP000011529"/>
    </source>
</evidence>
<gene>
    <name evidence="4" type="ORF">RE6C_02854</name>
</gene>
<feature type="compositionally biased region" description="Basic and acidic residues" evidence="2">
    <location>
        <begin position="46"/>
        <end position="56"/>
    </location>
</feature>